<name>A0A1C6SMX1_9ACTN</name>
<organism evidence="2 3">
    <name type="scientific">Micromonospora nigra</name>
    <dbReference type="NCBI Taxonomy" id="145857"/>
    <lineage>
        <taxon>Bacteria</taxon>
        <taxon>Bacillati</taxon>
        <taxon>Actinomycetota</taxon>
        <taxon>Actinomycetes</taxon>
        <taxon>Micromonosporales</taxon>
        <taxon>Micromonosporaceae</taxon>
        <taxon>Micromonospora</taxon>
    </lineage>
</organism>
<evidence type="ECO:0000313" key="2">
    <source>
        <dbReference type="EMBL" id="SCL30753.1"/>
    </source>
</evidence>
<feature type="region of interest" description="Disordered" evidence="1">
    <location>
        <begin position="49"/>
        <end position="126"/>
    </location>
</feature>
<feature type="compositionally biased region" description="Low complexity" evidence="1">
    <location>
        <begin position="71"/>
        <end position="86"/>
    </location>
</feature>
<reference evidence="2 3" key="1">
    <citation type="submission" date="2016-06" db="EMBL/GenBank/DDBJ databases">
        <authorList>
            <person name="Kjaerup R.B."/>
            <person name="Dalgaard T.S."/>
            <person name="Juul-Madsen H.R."/>
        </authorList>
    </citation>
    <scope>NUCLEOTIDE SEQUENCE [LARGE SCALE GENOMIC DNA]</scope>
    <source>
        <strain evidence="2 3">DSM 43818</strain>
    </source>
</reference>
<evidence type="ECO:0000256" key="1">
    <source>
        <dbReference type="SAM" id="MobiDB-lite"/>
    </source>
</evidence>
<evidence type="ECO:0000313" key="3">
    <source>
        <dbReference type="Proteomes" id="UP000199699"/>
    </source>
</evidence>
<proteinExistence type="predicted"/>
<sequence>MWWRIRDRAVADQPLPIDATVGQTARVSLRSLPVVTLLVIATALTAACGDDDRSPAAAPGVTGSPTAGVDAVPPEGGAPATATAVPTPVPPGAASPAPVVPSTRGTTEHRPASPPPVVLPPRPTSAPSARDVVAAFRAAGLKVPNARDRSVDCGPDGMGLGCSELIATDTVTVYVFPDEVAAADIAEQWAGGAYRRGEVVLNYLEAPTPAAMRPAYAKVLDRLR</sequence>
<accession>A0A1C6SMX1</accession>
<dbReference type="Proteomes" id="UP000199699">
    <property type="component" value="Unassembled WGS sequence"/>
</dbReference>
<dbReference type="EMBL" id="FMHT01000003">
    <property type="protein sequence ID" value="SCL30753.1"/>
    <property type="molecule type" value="Genomic_DNA"/>
</dbReference>
<feature type="compositionally biased region" description="Pro residues" evidence="1">
    <location>
        <begin position="112"/>
        <end position="124"/>
    </location>
</feature>
<dbReference type="AlphaFoldDB" id="A0A1C6SMX1"/>
<keyword evidence="3" id="KW-1185">Reference proteome</keyword>
<gene>
    <name evidence="2" type="ORF">GA0070616_4136</name>
</gene>
<protein>
    <submittedName>
        <fullName evidence="2">Uncharacterized protein</fullName>
    </submittedName>
</protein>